<protein>
    <recommendedName>
        <fullName evidence="2">Protein kinase domain-containing protein</fullName>
    </recommendedName>
</protein>
<dbReference type="InterPro" id="IPR011009">
    <property type="entry name" value="Kinase-like_dom_sf"/>
</dbReference>
<sequence length="814" mass="92267">MMFWSSKTGISSKYTFSSSPTFTAEPWSVYTGRPKSSSNSGASKVSIFQFDKKMFENYLLKYGIIKSKSSSQDKNLIQEGYEILRSQVNNLAKLKHPNILTLIEPLEEHSKNFLFVTEYVTGSLESIFKTDQQQNDDADEQDFFKGHVKDQIVIRRGILQLVNGLDFIHNKVHCVHLDIQPKSIFINENSDWKISGLGHLFKLPSGSNTSEHFLPQYDPRIPSFMQLQYDYTAPEIIFDNTVTCKNDYFSLGLLINFLYTGENNLIRSENSSSQYKDEYKKFEKKISSMSWDNVFPKLPNQLKACIPKLMNRDIYSRYDNITDFLETEFFQDPLIKTLNFLDDLPTKSNQEKLVFLDGLIELLPQFPVALLQKKFLPILLGLLDQLCADKNIDQGCISRDLQIILKIGSSLSQLSFHEKVYPVLTNKTNFPILLNSSTDSLIDNISILKEKIKLSEFLDSFMKPLLKYVLNNFEGENSITSQEKLLSQLPLILDCLDFPEVKNFLLPLIANLFTKTTSLTIKVTIITCFKTLIEHKSVDAYVFCEEVLPLFKSMKTRDPRILMTSLTLFETIPQIVSDEVILVEQLLPLMWNYSMASTLKANQYTAFTKVINKFSSDIQNRHIQKLGNSTDLNGLNKEGAFNKIIDTPVVKKTPDLETQQAKNISTPAIRPTRNNMLPKASLPIQPLSRNPLPLSNKTLPVKSPDFDHHFANNGSVNPLTGSRSSAHTRQGQSQVYTPKNATTDTFDDFDTFVSASSTPQTTNRVTPMQQPLKPNTISPAPGNFPPGFSIPLQPNRKDANPSSSSFDINSDSLI</sequence>
<reference key="2">
    <citation type="submission" date="2011-08" db="EMBL/GenBank/DDBJ databases">
        <title>Genome sequence of Naumovozyma castellii.</title>
        <authorList>
            <person name="Gordon J.L."/>
            <person name="Armisen D."/>
            <person name="Proux-Wera E."/>
            <person name="OhEigeartaigh S.S."/>
            <person name="Byrne K.P."/>
            <person name="Wolfe K.H."/>
        </authorList>
    </citation>
    <scope>NUCLEOTIDE SEQUENCE</scope>
    <source>
        <strain>Type strain:CBS 4309</strain>
    </source>
</reference>
<dbReference type="InParanoid" id="G0VEF9"/>
<keyword evidence="4" id="KW-1185">Reference proteome</keyword>
<dbReference type="OMA" id="MAHKCIP"/>
<evidence type="ECO:0000259" key="2">
    <source>
        <dbReference type="PROSITE" id="PS50011"/>
    </source>
</evidence>
<dbReference type="AlphaFoldDB" id="G0VEF9"/>
<dbReference type="GO" id="GO:0005759">
    <property type="term" value="C:mitochondrial matrix"/>
    <property type="evidence" value="ECO:0007669"/>
    <property type="project" value="EnsemblFungi"/>
</dbReference>
<accession>G0VEF9</accession>
<feature type="compositionally biased region" description="Polar residues" evidence="1">
    <location>
        <begin position="753"/>
        <end position="778"/>
    </location>
</feature>
<evidence type="ECO:0000256" key="1">
    <source>
        <dbReference type="SAM" id="MobiDB-lite"/>
    </source>
</evidence>
<feature type="domain" description="Protein kinase" evidence="2">
    <location>
        <begin position="32"/>
        <end position="330"/>
    </location>
</feature>
<dbReference type="InterPro" id="IPR000719">
    <property type="entry name" value="Prot_kinase_dom"/>
</dbReference>
<dbReference type="CDD" id="cd14011">
    <property type="entry name" value="PK_SCY1_like"/>
    <property type="match status" value="1"/>
</dbReference>
<evidence type="ECO:0000313" key="4">
    <source>
        <dbReference type="Proteomes" id="UP000001640"/>
    </source>
</evidence>
<feature type="compositionally biased region" description="Polar residues" evidence="1">
    <location>
        <begin position="712"/>
        <end position="741"/>
    </location>
</feature>
<dbReference type="InterPro" id="IPR051177">
    <property type="entry name" value="CIK-Related_Protein"/>
</dbReference>
<dbReference type="Gene3D" id="1.25.10.10">
    <property type="entry name" value="Leucine-rich Repeat Variant"/>
    <property type="match status" value="1"/>
</dbReference>
<evidence type="ECO:0000313" key="3">
    <source>
        <dbReference type="EMBL" id="CCC69950.1"/>
    </source>
</evidence>
<dbReference type="RefSeq" id="XP_003676311.1">
    <property type="nucleotide sequence ID" value="XM_003676263.1"/>
</dbReference>
<name>G0VEF9_NAUCA</name>
<dbReference type="OrthoDB" id="79687at2759"/>
<dbReference type="EMBL" id="HE576755">
    <property type="protein sequence ID" value="CCC69950.1"/>
    <property type="molecule type" value="Genomic_DNA"/>
</dbReference>
<feature type="region of interest" description="Disordered" evidence="1">
    <location>
        <begin position="669"/>
        <end position="814"/>
    </location>
</feature>
<dbReference type="InterPro" id="IPR011989">
    <property type="entry name" value="ARM-like"/>
</dbReference>
<gene>
    <name evidence="3" type="primary">NCAS0D03690</name>
    <name evidence="3" type="ordered locus">NCAS_0D03690</name>
</gene>
<dbReference type="PROSITE" id="PS50011">
    <property type="entry name" value="PROTEIN_KINASE_DOM"/>
    <property type="match status" value="1"/>
</dbReference>
<dbReference type="GO" id="GO:0004672">
    <property type="term" value="F:protein kinase activity"/>
    <property type="evidence" value="ECO:0007669"/>
    <property type="project" value="InterPro"/>
</dbReference>
<dbReference type="KEGG" id="ncs:NCAS_0D03690"/>
<dbReference type="PANTHER" id="PTHR12984">
    <property type="entry name" value="SCY1-RELATED S/T PROTEIN KINASE-LIKE"/>
    <property type="match status" value="1"/>
</dbReference>
<dbReference type="SMART" id="SM00220">
    <property type="entry name" value="S_TKc"/>
    <property type="match status" value="1"/>
</dbReference>
<feature type="compositionally biased region" description="Low complexity" evidence="1">
    <location>
        <begin position="802"/>
        <end position="814"/>
    </location>
</feature>
<proteinExistence type="predicted"/>
<dbReference type="Pfam" id="PF00069">
    <property type="entry name" value="Pkinase"/>
    <property type="match status" value="1"/>
</dbReference>
<dbReference type="FunCoup" id="G0VEF9">
    <property type="interactions" value="907"/>
</dbReference>
<dbReference type="Proteomes" id="UP000001640">
    <property type="component" value="Chromosome 4"/>
</dbReference>
<dbReference type="Gene3D" id="3.30.200.20">
    <property type="entry name" value="Phosphorylase Kinase, domain 1"/>
    <property type="match status" value="1"/>
</dbReference>
<organism evidence="3 4">
    <name type="scientific">Naumovozyma castellii</name>
    <name type="common">Yeast</name>
    <name type="synonym">Saccharomyces castellii</name>
    <dbReference type="NCBI Taxonomy" id="27288"/>
    <lineage>
        <taxon>Eukaryota</taxon>
        <taxon>Fungi</taxon>
        <taxon>Dikarya</taxon>
        <taxon>Ascomycota</taxon>
        <taxon>Saccharomycotina</taxon>
        <taxon>Saccharomycetes</taxon>
        <taxon>Saccharomycetales</taxon>
        <taxon>Saccharomycetaceae</taxon>
        <taxon>Naumovozyma</taxon>
    </lineage>
</organism>
<dbReference type="SUPFAM" id="SSF56112">
    <property type="entry name" value="Protein kinase-like (PK-like)"/>
    <property type="match status" value="1"/>
</dbReference>
<dbReference type="GO" id="GO:0005524">
    <property type="term" value="F:ATP binding"/>
    <property type="evidence" value="ECO:0007669"/>
    <property type="project" value="InterPro"/>
</dbReference>
<dbReference type="InterPro" id="IPR016024">
    <property type="entry name" value="ARM-type_fold"/>
</dbReference>
<dbReference type="PANTHER" id="PTHR12984:SF6">
    <property type="entry name" value="SCY1-LIKE PROTEIN 2"/>
    <property type="match status" value="1"/>
</dbReference>
<dbReference type="GeneID" id="96903556"/>
<dbReference type="SUPFAM" id="SSF48371">
    <property type="entry name" value="ARM repeat"/>
    <property type="match status" value="1"/>
</dbReference>
<dbReference type="eggNOG" id="KOG2137">
    <property type="taxonomic scope" value="Eukaryota"/>
</dbReference>
<dbReference type="Gene3D" id="1.10.510.10">
    <property type="entry name" value="Transferase(Phosphotransferase) domain 1"/>
    <property type="match status" value="1"/>
</dbReference>
<reference evidence="3 4" key="1">
    <citation type="journal article" date="2011" name="Proc. Natl. Acad. Sci. U.S.A.">
        <title>Evolutionary erosion of yeast sex chromosomes by mating-type switching accidents.</title>
        <authorList>
            <person name="Gordon J.L."/>
            <person name="Armisen D."/>
            <person name="Proux-Wera E."/>
            <person name="Oheigeartaigh S.S."/>
            <person name="Byrne K.P."/>
            <person name="Wolfe K.H."/>
        </authorList>
    </citation>
    <scope>NUCLEOTIDE SEQUENCE [LARGE SCALE GENOMIC DNA]</scope>
    <source>
        <strain evidence="4">ATCC 76901 / BCRC 22586 / CBS 4309 / NBRC 1992 / NRRL Y-12630</strain>
    </source>
</reference>
<dbReference type="HOGENOM" id="CLU_008724_3_0_1"/>